<dbReference type="Gene3D" id="3.40.50.720">
    <property type="entry name" value="NAD(P)-binding Rossmann-like Domain"/>
    <property type="match status" value="1"/>
</dbReference>
<keyword evidence="4" id="KW-1185">Reference proteome</keyword>
<proteinExistence type="predicted"/>
<feature type="domain" description="NAD-dependent epimerase/dehydratase" evidence="2">
    <location>
        <begin position="3"/>
        <end position="77"/>
    </location>
</feature>
<accession>A0ABW9GBJ0</accession>
<reference evidence="3 4" key="1">
    <citation type="submission" date="2023-03" db="EMBL/GenBank/DDBJ databases">
        <title>MT1 and MT2 Draft Genomes of Novel Species.</title>
        <authorList>
            <person name="Venkateswaran K."/>
        </authorList>
    </citation>
    <scope>NUCLEOTIDE SEQUENCE [LARGE SCALE GENOMIC DNA]</scope>
    <source>
        <strain evidence="3 4">IF8SW-P5</strain>
    </source>
</reference>
<sequence length="115" mass="11989">MRIAIAGATGTIGRHVHAVAAARGHDVVSISRAAGHDLTRDDLVEALTGVDGVIDVVSISTLSRGRATSFFETTCGGSSAMERLPAYGTSWRCPSSASMAWTPATTERSSRTNAR</sequence>
<dbReference type="EMBL" id="JAROCE010000001">
    <property type="protein sequence ID" value="MFM2718993.1"/>
    <property type="molecule type" value="Genomic_DNA"/>
</dbReference>
<dbReference type="Proteomes" id="UP001630303">
    <property type="component" value="Unassembled WGS sequence"/>
</dbReference>
<protein>
    <submittedName>
        <fullName evidence="3">NAD-dependent epimerase/dehydratase family protein</fullName>
    </submittedName>
</protein>
<gene>
    <name evidence="3" type="ORF">P5G46_00515</name>
</gene>
<comment type="caution">
    <text evidence="3">The sequence shown here is derived from an EMBL/GenBank/DDBJ whole genome shotgun (WGS) entry which is preliminary data.</text>
</comment>
<evidence type="ECO:0000313" key="4">
    <source>
        <dbReference type="Proteomes" id="UP001630303"/>
    </source>
</evidence>
<dbReference type="SUPFAM" id="SSF51735">
    <property type="entry name" value="NAD(P)-binding Rossmann-fold domains"/>
    <property type="match status" value="1"/>
</dbReference>
<evidence type="ECO:0000313" key="3">
    <source>
        <dbReference type="EMBL" id="MFM2718993.1"/>
    </source>
</evidence>
<dbReference type="Pfam" id="PF01370">
    <property type="entry name" value="Epimerase"/>
    <property type="match status" value="1"/>
</dbReference>
<feature type="region of interest" description="Disordered" evidence="1">
    <location>
        <begin position="95"/>
        <end position="115"/>
    </location>
</feature>
<organism evidence="3 4">
    <name type="scientific">Microbacterium mcarthurae</name>
    <dbReference type="NCBI Taxonomy" id="3035918"/>
    <lineage>
        <taxon>Bacteria</taxon>
        <taxon>Bacillati</taxon>
        <taxon>Actinomycetota</taxon>
        <taxon>Actinomycetes</taxon>
        <taxon>Micrococcales</taxon>
        <taxon>Microbacteriaceae</taxon>
        <taxon>Microbacterium</taxon>
    </lineage>
</organism>
<name>A0ABW9GBJ0_9MICO</name>
<dbReference type="InterPro" id="IPR036291">
    <property type="entry name" value="NAD(P)-bd_dom_sf"/>
</dbReference>
<dbReference type="InterPro" id="IPR001509">
    <property type="entry name" value="Epimerase_deHydtase"/>
</dbReference>
<evidence type="ECO:0000256" key="1">
    <source>
        <dbReference type="SAM" id="MobiDB-lite"/>
    </source>
</evidence>
<evidence type="ECO:0000259" key="2">
    <source>
        <dbReference type="Pfam" id="PF01370"/>
    </source>
</evidence>
<dbReference type="RefSeq" id="WP_408904716.1">
    <property type="nucleotide sequence ID" value="NZ_JAROCE010000001.1"/>
</dbReference>